<dbReference type="GO" id="GO:0003824">
    <property type="term" value="F:catalytic activity"/>
    <property type="evidence" value="ECO:0007669"/>
    <property type="project" value="InterPro"/>
</dbReference>
<gene>
    <name evidence="6" type="ORF">TRUGW13939_06008</name>
</gene>
<dbReference type="Pfam" id="PF13637">
    <property type="entry name" value="Ank_4"/>
    <property type="match status" value="2"/>
</dbReference>
<keyword evidence="2" id="KW-0040">ANK repeat</keyword>
<dbReference type="OrthoDB" id="4222114at2759"/>
<feature type="repeat" description="ANK" evidence="2">
    <location>
        <begin position="994"/>
        <end position="1026"/>
    </location>
</feature>
<dbReference type="Gene3D" id="3.40.50.300">
    <property type="entry name" value="P-loop containing nucleotide triphosphate hydrolases"/>
    <property type="match status" value="1"/>
</dbReference>
<reference evidence="7" key="1">
    <citation type="submission" date="2020-06" db="EMBL/GenBank/DDBJ databases">
        <title>A chromosome-scale genome assembly of Talaromyces rugulosus W13939.</title>
        <authorList>
            <person name="Wang B."/>
            <person name="Guo L."/>
            <person name="Ye K."/>
            <person name="Wang L."/>
        </authorList>
    </citation>
    <scope>NUCLEOTIDE SEQUENCE [LARGE SCALE GENOMIC DNA]</scope>
    <source>
        <strain evidence="7">W13939</strain>
    </source>
</reference>
<evidence type="ECO:0000259" key="5">
    <source>
        <dbReference type="Pfam" id="PF24883"/>
    </source>
</evidence>
<feature type="repeat" description="ANK" evidence="2">
    <location>
        <begin position="1028"/>
        <end position="1060"/>
    </location>
</feature>
<keyword evidence="1" id="KW-0677">Repeat</keyword>
<dbReference type="InterPro" id="IPR035994">
    <property type="entry name" value="Nucleoside_phosphorylase_sf"/>
</dbReference>
<dbReference type="RefSeq" id="XP_035345058.1">
    <property type="nucleotide sequence ID" value="XM_035489165.1"/>
</dbReference>
<dbReference type="EMBL" id="CP055900">
    <property type="protein sequence ID" value="QKX58880.1"/>
    <property type="molecule type" value="Genomic_DNA"/>
</dbReference>
<dbReference type="InterPro" id="IPR056884">
    <property type="entry name" value="NPHP3-like_N"/>
</dbReference>
<evidence type="ECO:0000256" key="1">
    <source>
        <dbReference type="ARBA" id="ARBA00022737"/>
    </source>
</evidence>
<dbReference type="Pfam" id="PF01048">
    <property type="entry name" value="PNP_UDP_1"/>
    <property type="match status" value="1"/>
</dbReference>
<dbReference type="InterPro" id="IPR054471">
    <property type="entry name" value="GPIID_WHD"/>
</dbReference>
<dbReference type="InterPro" id="IPR053137">
    <property type="entry name" value="NLR-like"/>
</dbReference>
<name>A0A7H8QXN1_TALRU</name>
<evidence type="ECO:0000256" key="2">
    <source>
        <dbReference type="PROSITE-ProRule" id="PRU00023"/>
    </source>
</evidence>
<evidence type="ECO:0000313" key="6">
    <source>
        <dbReference type="EMBL" id="QKX58880.1"/>
    </source>
</evidence>
<dbReference type="InterPro" id="IPR027417">
    <property type="entry name" value="P-loop_NTPase"/>
</dbReference>
<dbReference type="Gene3D" id="3.40.50.1580">
    <property type="entry name" value="Nucleoside phosphorylase domain"/>
    <property type="match status" value="1"/>
</dbReference>
<feature type="repeat" description="ANK" evidence="2">
    <location>
        <begin position="1195"/>
        <end position="1216"/>
    </location>
</feature>
<feature type="repeat" description="ANK" evidence="2">
    <location>
        <begin position="1230"/>
        <end position="1262"/>
    </location>
</feature>
<dbReference type="InterPro" id="IPR002110">
    <property type="entry name" value="Ankyrin_rpt"/>
</dbReference>
<dbReference type="Pfam" id="PF22939">
    <property type="entry name" value="WHD_GPIID"/>
    <property type="match status" value="1"/>
</dbReference>
<dbReference type="SMART" id="SM00248">
    <property type="entry name" value="ANK"/>
    <property type="match status" value="12"/>
</dbReference>
<dbReference type="InterPro" id="IPR036770">
    <property type="entry name" value="Ankyrin_rpt-contain_sf"/>
</dbReference>
<dbReference type="PANTHER" id="PTHR46082:SF11">
    <property type="entry name" value="AAA+ ATPASE DOMAIN-CONTAINING PROTEIN-RELATED"/>
    <property type="match status" value="1"/>
</dbReference>
<protein>
    <submittedName>
        <fullName evidence="6">Uncharacterized protein</fullName>
    </submittedName>
</protein>
<dbReference type="PROSITE" id="PS50297">
    <property type="entry name" value="ANK_REP_REGION"/>
    <property type="match status" value="5"/>
</dbReference>
<organism evidence="6 7">
    <name type="scientific">Talaromyces rugulosus</name>
    <name type="common">Penicillium rugulosum</name>
    <dbReference type="NCBI Taxonomy" id="121627"/>
    <lineage>
        <taxon>Eukaryota</taxon>
        <taxon>Fungi</taxon>
        <taxon>Dikarya</taxon>
        <taxon>Ascomycota</taxon>
        <taxon>Pezizomycotina</taxon>
        <taxon>Eurotiomycetes</taxon>
        <taxon>Eurotiomycetidae</taxon>
        <taxon>Eurotiales</taxon>
        <taxon>Trichocomaceae</taxon>
        <taxon>Talaromyces</taxon>
        <taxon>Talaromyces sect. Islandici</taxon>
    </lineage>
</organism>
<evidence type="ECO:0000259" key="3">
    <source>
        <dbReference type="Pfam" id="PF01048"/>
    </source>
</evidence>
<dbReference type="PANTHER" id="PTHR46082">
    <property type="entry name" value="ATP/GTP-BINDING PROTEIN-RELATED"/>
    <property type="match status" value="1"/>
</dbReference>
<feature type="domain" description="Nucleoside phosphorylase" evidence="3">
    <location>
        <begin position="15"/>
        <end position="308"/>
    </location>
</feature>
<evidence type="ECO:0000259" key="4">
    <source>
        <dbReference type="Pfam" id="PF22939"/>
    </source>
</evidence>
<keyword evidence="7" id="KW-1185">Reference proteome</keyword>
<dbReference type="SUPFAM" id="SSF53167">
    <property type="entry name" value="Purine and uridine phosphorylases"/>
    <property type="match status" value="1"/>
</dbReference>
<proteinExistence type="predicted"/>
<dbReference type="GO" id="GO:0009116">
    <property type="term" value="P:nucleoside metabolic process"/>
    <property type="evidence" value="ECO:0007669"/>
    <property type="project" value="InterPro"/>
</dbReference>
<feature type="domain" description="Nephrocystin 3-like N-terminal" evidence="5">
    <location>
        <begin position="375"/>
        <end position="546"/>
    </location>
</feature>
<feature type="repeat" description="ANK" evidence="2">
    <location>
        <begin position="1125"/>
        <end position="1157"/>
    </location>
</feature>
<dbReference type="Proteomes" id="UP000509510">
    <property type="component" value="Chromosome III"/>
</dbReference>
<dbReference type="Pfam" id="PF24883">
    <property type="entry name" value="NPHP3_N"/>
    <property type="match status" value="1"/>
</dbReference>
<dbReference type="SUPFAM" id="SSF48403">
    <property type="entry name" value="Ankyrin repeat"/>
    <property type="match status" value="2"/>
</dbReference>
<dbReference type="PROSITE" id="PS50088">
    <property type="entry name" value="ANK_REPEAT"/>
    <property type="match status" value="6"/>
</dbReference>
<dbReference type="Pfam" id="PF12796">
    <property type="entry name" value="Ank_2"/>
    <property type="match status" value="3"/>
</dbReference>
<accession>A0A7H8QXN1</accession>
<dbReference type="InterPro" id="IPR000845">
    <property type="entry name" value="Nucleoside_phosphorylase_d"/>
</dbReference>
<dbReference type="SUPFAM" id="SSF52540">
    <property type="entry name" value="P-loop containing nucleoside triphosphate hydrolases"/>
    <property type="match status" value="1"/>
</dbReference>
<feature type="domain" description="GPI inositol-deacylase winged helix" evidence="4">
    <location>
        <begin position="662"/>
        <end position="737"/>
    </location>
</feature>
<sequence>MALATKRLRHQDYTVAWVCALPLEMAVAEAMLDEKHQSLPTSPGDDNSYILGSVFAHNIVIACLPSGIYGTTSAATLASQIRTTFQSIRFGLMVGIGGGVPSAEHDIRLGDIVVSKPTRDFGGVIQFDYGKTTAGGQFERTGVLNKPPSVLLTAISRIQAAHMSSPSQVPLFLDDAATRNTSMKVNFTYCGEEQDQLFEFDYEHVESQSTCDKCDHTKLITRSIREGKAPHVHYGLIASGNQVMKYGQIRNKLAQELGILCFEMEAAGLMDSFPCLVVRGICDYSDSHKNKQWQPYAAATAAAYAKELLSAIHASRVTEAPISLYESDPQVQMRSFSNWVSLKSDIEDDKTIFERISTYDHEKAHQRLSRKRLVGTTQWFLDHPEFKAWFENKFTRLWCSGKIGSGKTIIAASVVEAAKHRSPSMQAPTIFFYCEEVQHASLEGSYVLSSLIKQLCAIIKQINRPFPEDIKSKLVKYFGHERIRPEFEDLEDIFTHLFRLTPNTIYVVDGIDSLDRTHSARLLKVFRLLFNGRTSSHGSRILLLSRDQIPGYIDVTAIIPGIRRISTSSNVSRDIKVYIEASIADKSMERKLTDDSGLLEEIKQVLLSESSEMFLWVYLQLEILWNTCFTDAGIRSSLSQLPKGLEETYCRCIERIAFSETCALKVLKWVSFATYPLHIEELREAVAFDIEDDSWDAAKIPRAEFIIGCCANLVVVDPTDNCVRFAHSSVRQFLDNNRENYILGYPQSAEEGQLECGELCIAYLSFSNFGLELVNPDNQTVAINVPISTPISLAGESLGPPFTKLFSKVWKTKTSPMPLEFRRLQPIPKPGVAQYRFLNYAAANWALQTKHIKVKSPMWHKFKQLAFTFNESWNFHPWMSGGRSALSRLHSLFGWAVKEQHIPLLTLATNSKKDIKEVCDIPLIDEGIPALHVAAKFGYKQVLKVLLNICTVNRFDKDGFTALHHAVMKSQLGTVKMLSSAPGVDIDARSSKSFQRSPLWVAAHHGRLGIATVLINRGANLNVKDATSGRTPLFCAVECGNFGLVEVLLHNGCDANSEDSRRRTPFFQAMKNNDPITSRLLLEKTFIAEGRGLMLLLAAENNFETIMELLLVNSTRTERLFRDSKGLTPLHLAVRNGFETITRQIITHSGQEERTSKDNEGLNPLHWAARNGFETITRLILLDSGREERNSKDNEGLTPLHWAARNGSETKMKELLVYANPQNISARDLCGRHALHFAVMHGHIRAVLALLEKMTNIDCVDNWGQTPLMLAVQNNIISIIELLVERGAEPGFRDDLERSPLSFAKTTAVMNILYNDFTPDRYPLIWAVVEGNEEEVASLLEQDIDPDDIGPGGYTALYWATRNKDKAIIKLLEK</sequence>
<feature type="repeat" description="ANK" evidence="2">
    <location>
        <begin position="1263"/>
        <end position="1295"/>
    </location>
</feature>
<dbReference type="KEGG" id="trg:TRUGW13939_06008"/>
<evidence type="ECO:0000313" key="7">
    <source>
        <dbReference type="Proteomes" id="UP000509510"/>
    </source>
</evidence>
<dbReference type="Gene3D" id="1.25.40.20">
    <property type="entry name" value="Ankyrin repeat-containing domain"/>
    <property type="match status" value="3"/>
</dbReference>
<dbReference type="GeneID" id="55993504"/>